<evidence type="ECO:0000256" key="1">
    <source>
        <dbReference type="ARBA" id="ARBA00004514"/>
    </source>
</evidence>
<evidence type="ECO:0000256" key="4">
    <source>
        <dbReference type="ARBA" id="ARBA00022490"/>
    </source>
</evidence>
<dbReference type="Proteomes" id="UP000615446">
    <property type="component" value="Unassembled WGS sequence"/>
</dbReference>
<dbReference type="GO" id="GO:0045048">
    <property type="term" value="P:protein insertion into ER membrane"/>
    <property type="evidence" value="ECO:0007669"/>
    <property type="project" value="InterPro"/>
</dbReference>
<comment type="caution">
    <text evidence="5">The sequence shown here is derived from an EMBL/GenBank/DDBJ whole genome shotgun (WGS) entry which is preliminary data.</text>
</comment>
<dbReference type="InterPro" id="IPR011990">
    <property type="entry name" value="TPR-like_helical_dom_sf"/>
</dbReference>
<keyword evidence="7" id="KW-1185">Reference proteome</keyword>
<protein>
    <submittedName>
        <fullName evidence="6">DUF410-domain-containing protein</fullName>
    </submittedName>
</protein>
<dbReference type="STRING" id="94130.A0A2Z6RNB8"/>
<reference evidence="6" key="2">
    <citation type="submission" date="2019-10" db="EMBL/GenBank/DDBJ databases">
        <title>Conservation and host-specific expression of non-tandemly repeated heterogenous ribosome RNA gene in arbuscular mycorrhizal fungi.</title>
        <authorList>
            <person name="Maeda T."/>
            <person name="Kobayashi Y."/>
            <person name="Nakagawa T."/>
            <person name="Ezawa T."/>
            <person name="Yamaguchi K."/>
            <person name="Bino T."/>
            <person name="Nishimoto Y."/>
            <person name="Shigenobu S."/>
            <person name="Kawaguchi M."/>
        </authorList>
    </citation>
    <scope>NUCLEOTIDE SEQUENCE</scope>
    <source>
        <strain evidence="6">HR1</strain>
    </source>
</reference>
<reference evidence="5 7" key="1">
    <citation type="submission" date="2017-11" db="EMBL/GenBank/DDBJ databases">
        <title>The genome of Rhizophagus clarus HR1 reveals common genetic basis of auxotrophy among arbuscular mycorrhizal fungi.</title>
        <authorList>
            <person name="Kobayashi Y."/>
        </authorList>
    </citation>
    <scope>NUCLEOTIDE SEQUENCE [LARGE SCALE GENOMIC DNA]</scope>
    <source>
        <strain evidence="5 7">HR1</strain>
    </source>
</reference>
<organism evidence="5 7">
    <name type="scientific">Rhizophagus clarus</name>
    <dbReference type="NCBI Taxonomy" id="94130"/>
    <lineage>
        <taxon>Eukaryota</taxon>
        <taxon>Fungi</taxon>
        <taxon>Fungi incertae sedis</taxon>
        <taxon>Mucoromycota</taxon>
        <taxon>Glomeromycotina</taxon>
        <taxon>Glomeromycetes</taxon>
        <taxon>Glomerales</taxon>
        <taxon>Glomeraceae</taxon>
        <taxon>Rhizophagus</taxon>
    </lineage>
</organism>
<keyword evidence="3" id="KW-0813">Transport</keyword>
<dbReference type="EMBL" id="BEXD01003948">
    <property type="protein sequence ID" value="GBC04498.1"/>
    <property type="molecule type" value="Genomic_DNA"/>
</dbReference>
<dbReference type="GO" id="GO:0005829">
    <property type="term" value="C:cytosol"/>
    <property type="evidence" value="ECO:0007669"/>
    <property type="project" value="UniProtKB-SubCell"/>
</dbReference>
<evidence type="ECO:0000313" key="6">
    <source>
        <dbReference type="EMBL" id="GET04180.1"/>
    </source>
</evidence>
<dbReference type="InterPro" id="IPR007317">
    <property type="entry name" value="GET4"/>
</dbReference>
<evidence type="ECO:0000256" key="2">
    <source>
        <dbReference type="ARBA" id="ARBA00005351"/>
    </source>
</evidence>
<dbReference type="FunFam" id="1.25.40.10:FF:000060">
    <property type="entry name" value="Golgi to ER traffic protein 4 homolog"/>
    <property type="match status" value="1"/>
</dbReference>
<proteinExistence type="inferred from homology"/>
<dbReference type="OrthoDB" id="10252405at2759"/>
<keyword evidence="4" id="KW-0963">Cytoplasm</keyword>
<evidence type="ECO:0000313" key="5">
    <source>
        <dbReference type="EMBL" id="GBC04498.1"/>
    </source>
</evidence>
<dbReference type="PANTHER" id="PTHR12875">
    <property type="entry name" value="GOLGI TO ER TRAFFIC PROTEIN 4 HOMOLOG"/>
    <property type="match status" value="1"/>
</dbReference>
<dbReference type="Gene3D" id="1.25.40.10">
    <property type="entry name" value="Tetratricopeptide repeat domain"/>
    <property type="match status" value="1"/>
</dbReference>
<dbReference type="AlphaFoldDB" id="A0A2Z6RNB8"/>
<evidence type="ECO:0000313" key="7">
    <source>
        <dbReference type="Proteomes" id="UP000247702"/>
    </source>
</evidence>
<evidence type="ECO:0000256" key="3">
    <source>
        <dbReference type="ARBA" id="ARBA00022448"/>
    </source>
</evidence>
<name>A0A2Z6RNB8_9GLOM</name>
<accession>A0A2Z6RNB8</accession>
<dbReference type="PANTHER" id="PTHR12875:SF0">
    <property type="entry name" value="GOLGI TO ER TRAFFIC PROTEIN 4 HOMOLOG"/>
    <property type="match status" value="1"/>
</dbReference>
<comment type="subcellular location">
    <subcellularLocation>
        <location evidence="1">Cytoplasm</location>
        <location evidence="1">Cytosol</location>
    </subcellularLocation>
</comment>
<gene>
    <name evidence="6" type="ORF">RCL2_003048700</name>
    <name evidence="5" type="ORF">RclHR1_00570054</name>
</gene>
<comment type="similarity">
    <text evidence="2">Belongs to the GET4 family.</text>
</comment>
<dbReference type="EMBL" id="BLAL01000338">
    <property type="protein sequence ID" value="GET04180.1"/>
    <property type="molecule type" value="Genomic_DNA"/>
</dbReference>
<dbReference type="Proteomes" id="UP000247702">
    <property type="component" value="Unassembled WGS sequence"/>
</dbReference>
<dbReference type="Pfam" id="PF04190">
    <property type="entry name" value="GET4"/>
    <property type="match status" value="1"/>
</dbReference>
<sequence length="326" mass="37094">MSNVKGTDKVLDKLKVSVEEGNYYEAHQMYRTVCRRYIKQKKYMSAIDLLFSGAEILLKHNQTGSGTDLSLYLIDAYNQEEMPVTEESRARIIQLLELFPSNEPGRKRFIDVAVSWSVKFGENPAGDPELHHFVGELLWKDKMYHEAEPHFLAGNAESSKSYGKMLAEWSGKEHPSKRGAYIARAVLQYLCLRSIREAKTSFDSFIAELDPSIRSGTAPYHPTLTGESIEIPIYSLSLLNFLQLLILTVQRDAADLFTELRDKYKNELSIEPSFHDLLNKIGEVFFNIRIQRPQQFNLLQDLMNSLFTPQNAGSSSGGSQSRVELD</sequence>